<dbReference type="Gene3D" id="1.20.970.10">
    <property type="entry name" value="Transferase, Pyrimidine Nucleoside Phosphorylase, Chain C"/>
    <property type="match status" value="1"/>
</dbReference>
<evidence type="ECO:0000256" key="4">
    <source>
        <dbReference type="ARBA" id="ARBA00022676"/>
    </source>
</evidence>
<evidence type="ECO:0000256" key="2">
    <source>
        <dbReference type="ARBA" id="ARBA00011948"/>
    </source>
</evidence>
<dbReference type="Pfam" id="PF00591">
    <property type="entry name" value="Glycos_transf_3"/>
    <property type="match status" value="1"/>
</dbReference>
<keyword evidence="6" id="KW-0822">Tryptophan biosynthesis</keyword>
<dbReference type="Pfam" id="PF02885">
    <property type="entry name" value="Glycos_trans_3N"/>
    <property type="match status" value="1"/>
</dbReference>
<keyword evidence="4" id="KW-0328">Glycosyltransferase</keyword>
<dbReference type="GO" id="GO:0000162">
    <property type="term" value="P:L-tryptophan biosynthetic process"/>
    <property type="evidence" value="ECO:0007669"/>
    <property type="project" value="UniProtKB-KW"/>
</dbReference>
<name>A0A6J5ZRQ5_9ZZZZ</name>
<keyword evidence="3" id="KW-0028">Amino-acid biosynthesis</keyword>
<evidence type="ECO:0000256" key="1">
    <source>
        <dbReference type="ARBA" id="ARBA00004907"/>
    </source>
</evidence>
<dbReference type="EC" id="2.4.2.18" evidence="2"/>
<keyword evidence="5" id="KW-0808">Transferase</keyword>
<dbReference type="GO" id="GO:0004048">
    <property type="term" value="F:anthranilate phosphoribosyltransferase activity"/>
    <property type="evidence" value="ECO:0007669"/>
    <property type="project" value="UniProtKB-EC"/>
</dbReference>
<evidence type="ECO:0000313" key="10">
    <source>
        <dbReference type="EMBL" id="CAB4344052.1"/>
    </source>
</evidence>
<gene>
    <name evidence="10" type="ORF">UFOPK3547_00883</name>
</gene>
<dbReference type="InterPro" id="IPR035902">
    <property type="entry name" value="Nuc_phospho_transferase"/>
</dbReference>
<evidence type="ECO:0000259" key="9">
    <source>
        <dbReference type="Pfam" id="PF02885"/>
    </source>
</evidence>
<evidence type="ECO:0000256" key="3">
    <source>
        <dbReference type="ARBA" id="ARBA00022605"/>
    </source>
</evidence>
<dbReference type="PANTHER" id="PTHR43285">
    <property type="entry name" value="ANTHRANILATE PHOSPHORIBOSYLTRANSFERASE"/>
    <property type="match status" value="1"/>
</dbReference>
<sequence>MTDTADRLPLELAIASVSSGNSLTRSQAAAALAVIMAGEASDEQISALLLGLKEKGETVDELAGLAQTMRSLATGVKPTRERLLDTCGTGGGRRTFNISTTAALIAAAAGCAVAKHGNRTATGLSGSADVLEALGAKLELSPHAEAQLIDEIGFGFMFAPAHHSATRYVVPVRKALAVPTVFNLLGPLTNPAGARRQLIGVADPALIDLVAGALAELGTDHALVVSSEDGLDEISTSGTTHVAELQGTEMRRYEISPQQFGIEPAAADELSGGGPDENAQVINSIFAGVAGPQRDIAVLNAAAAIYLGGESQSIEEGIAVAGAAIDSGAAAATLERYLNRSVELAAQ</sequence>
<keyword evidence="7" id="KW-0057">Aromatic amino acid biosynthesis</keyword>
<dbReference type="FunFam" id="3.40.1030.10:FF:000002">
    <property type="entry name" value="Anthranilate phosphoribosyltransferase"/>
    <property type="match status" value="1"/>
</dbReference>
<dbReference type="Gene3D" id="3.40.1030.10">
    <property type="entry name" value="Nucleoside phosphorylase/phosphoribosyltransferase catalytic domain"/>
    <property type="match status" value="1"/>
</dbReference>
<dbReference type="InterPro" id="IPR005940">
    <property type="entry name" value="Anthranilate_Pribosyl_Tfrase"/>
</dbReference>
<dbReference type="AlphaFoldDB" id="A0A6J5ZRQ5"/>
<feature type="domain" description="Glycosyl transferase family 3 N-terminal" evidence="9">
    <location>
        <begin position="14"/>
        <end position="72"/>
    </location>
</feature>
<dbReference type="HAMAP" id="MF_00211">
    <property type="entry name" value="TrpD"/>
    <property type="match status" value="1"/>
</dbReference>
<dbReference type="NCBIfam" id="TIGR01245">
    <property type="entry name" value="trpD"/>
    <property type="match status" value="1"/>
</dbReference>
<evidence type="ECO:0000256" key="5">
    <source>
        <dbReference type="ARBA" id="ARBA00022679"/>
    </source>
</evidence>
<organism evidence="10">
    <name type="scientific">freshwater metagenome</name>
    <dbReference type="NCBI Taxonomy" id="449393"/>
    <lineage>
        <taxon>unclassified sequences</taxon>
        <taxon>metagenomes</taxon>
        <taxon>ecological metagenomes</taxon>
    </lineage>
</organism>
<evidence type="ECO:0000259" key="8">
    <source>
        <dbReference type="Pfam" id="PF00591"/>
    </source>
</evidence>
<dbReference type="InterPro" id="IPR017459">
    <property type="entry name" value="Glycosyl_Trfase_fam3_N_dom"/>
</dbReference>
<evidence type="ECO:0000256" key="7">
    <source>
        <dbReference type="ARBA" id="ARBA00023141"/>
    </source>
</evidence>
<proteinExistence type="inferred from homology"/>
<protein>
    <recommendedName>
        <fullName evidence="2">anthranilate phosphoribosyltransferase</fullName>
        <ecNumber evidence="2">2.4.2.18</ecNumber>
    </recommendedName>
</protein>
<dbReference type="SUPFAM" id="SSF47648">
    <property type="entry name" value="Nucleoside phosphorylase/phosphoribosyltransferase N-terminal domain"/>
    <property type="match status" value="1"/>
</dbReference>
<feature type="domain" description="Glycosyl transferase family 3" evidence="8">
    <location>
        <begin position="81"/>
        <end position="330"/>
    </location>
</feature>
<dbReference type="GO" id="GO:0005829">
    <property type="term" value="C:cytosol"/>
    <property type="evidence" value="ECO:0007669"/>
    <property type="project" value="TreeGrafter"/>
</dbReference>
<dbReference type="InterPro" id="IPR000312">
    <property type="entry name" value="Glycosyl_Trfase_fam3"/>
</dbReference>
<dbReference type="InterPro" id="IPR036320">
    <property type="entry name" value="Glycosyl_Trfase_fam3_N_dom_sf"/>
</dbReference>
<dbReference type="PANTHER" id="PTHR43285:SF2">
    <property type="entry name" value="ANTHRANILATE PHOSPHORIBOSYLTRANSFERASE"/>
    <property type="match status" value="1"/>
</dbReference>
<reference evidence="10" key="1">
    <citation type="submission" date="2020-05" db="EMBL/GenBank/DDBJ databases">
        <authorList>
            <person name="Chiriac C."/>
            <person name="Salcher M."/>
            <person name="Ghai R."/>
            <person name="Kavagutti S V."/>
        </authorList>
    </citation>
    <scope>NUCLEOTIDE SEQUENCE</scope>
</reference>
<comment type="pathway">
    <text evidence="1">Amino-acid biosynthesis; L-tryptophan biosynthesis; L-tryptophan from chorismate: step 2/5.</text>
</comment>
<dbReference type="SUPFAM" id="SSF52418">
    <property type="entry name" value="Nucleoside phosphorylase/phosphoribosyltransferase catalytic domain"/>
    <property type="match status" value="1"/>
</dbReference>
<dbReference type="EMBL" id="CAESAN010000064">
    <property type="protein sequence ID" value="CAB4344052.1"/>
    <property type="molecule type" value="Genomic_DNA"/>
</dbReference>
<accession>A0A6J5ZRQ5</accession>
<evidence type="ECO:0000256" key="6">
    <source>
        <dbReference type="ARBA" id="ARBA00022822"/>
    </source>
</evidence>